<dbReference type="PANTHER" id="PTHR43353:SF5">
    <property type="entry name" value="SUCCINATE-SEMIALDEHYDE DEHYDROGENASE, MITOCHONDRIAL"/>
    <property type="match status" value="1"/>
</dbReference>
<organism evidence="4 5">
    <name type="scientific">Pandoraea thiooxydans</name>
    <dbReference type="NCBI Taxonomy" id="445709"/>
    <lineage>
        <taxon>Bacteria</taxon>
        <taxon>Pseudomonadati</taxon>
        <taxon>Pseudomonadota</taxon>
        <taxon>Betaproteobacteria</taxon>
        <taxon>Burkholderiales</taxon>
        <taxon>Burkholderiaceae</taxon>
        <taxon>Pandoraea</taxon>
    </lineage>
</organism>
<dbReference type="InterPro" id="IPR050740">
    <property type="entry name" value="Aldehyde_DH_Superfamily"/>
</dbReference>
<dbReference type="InterPro" id="IPR016162">
    <property type="entry name" value="Ald_DH_N"/>
</dbReference>
<evidence type="ECO:0000256" key="2">
    <source>
        <dbReference type="ARBA" id="ARBA00023002"/>
    </source>
</evidence>
<dbReference type="EMBL" id="CP011568">
    <property type="protein sequence ID" value="AKJ68418.1"/>
    <property type="molecule type" value="Genomic_DNA"/>
</dbReference>
<dbReference type="CDD" id="cd07103">
    <property type="entry name" value="ALDH_F5_SSADH_GabD"/>
    <property type="match status" value="1"/>
</dbReference>
<dbReference type="PANTHER" id="PTHR43353">
    <property type="entry name" value="SUCCINATE-SEMIALDEHYDE DEHYDROGENASE, MITOCHONDRIAL"/>
    <property type="match status" value="1"/>
</dbReference>
<dbReference type="Gene3D" id="3.40.605.10">
    <property type="entry name" value="Aldehyde Dehydrogenase, Chain A, domain 1"/>
    <property type="match status" value="1"/>
</dbReference>
<dbReference type="GO" id="GO:0009450">
    <property type="term" value="P:gamma-aminobutyric acid catabolic process"/>
    <property type="evidence" value="ECO:0007669"/>
    <property type="project" value="TreeGrafter"/>
</dbReference>
<dbReference type="FunFam" id="3.40.309.10:FF:000009">
    <property type="entry name" value="Aldehyde dehydrogenase A"/>
    <property type="match status" value="1"/>
</dbReference>
<dbReference type="Proteomes" id="UP000036700">
    <property type="component" value="Chromosome"/>
</dbReference>
<dbReference type="AlphaFoldDB" id="A0A0G3EN05"/>
<dbReference type="KEGG" id="ptx:ABW99_09525"/>
<feature type="domain" description="Aldehyde dehydrogenase" evidence="3">
    <location>
        <begin position="23"/>
        <end position="481"/>
    </location>
</feature>
<name>A0A0G3EN05_9BURK</name>
<reference evidence="5" key="1">
    <citation type="submission" date="2015-06" db="EMBL/GenBank/DDBJ databases">
        <authorList>
            <person name="Lim Y.L."/>
            <person name="Ee R."/>
            <person name="Yong D."/>
            <person name="How K.Y."/>
            <person name="Yin W.F."/>
            <person name="Chan K.G."/>
        </authorList>
    </citation>
    <scope>NUCLEOTIDE SEQUENCE [LARGE SCALE GENOMIC DNA]</scope>
    <source>
        <strain evidence="5">DSM 25325</strain>
    </source>
</reference>
<gene>
    <name evidence="4" type="ORF">ABW99_09525</name>
</gene>
<sequence length="486" mass="51169">MSTAQTIVAAYPAVRLLIGGEWRAAGDTGTLDVLNPASGAVIGQVARATSSDIEDAAHAAAEGFRAWRLVPAVKRAAIMRGAANLLRERSTQIAQLMTLEQGKPLAESRGEILAAADIVDWFAEEGCRIYGRIVAPRSAKAQQLVMKEPVGPVAAFTPWNFPVNQVVRKLAAALAAGCSIVVKASEETPASPAALIEAFADAGVPAGAIGLLYGDPAQISRQLIAHPAIRKVTFTGSTAVGKQLAALAGSHMKRVTMELGGHAPVIVAEDADVECAVKASAVAKFLNAGQVCISPTRFLVHNSVRAQFVEGLVRYAGKLVVGEGLRDTTTLGPLANARRLDAMEALMQDAVTKGARVAAGGERLHDRGYFFAPTVLDQVPRHASIFNEEPFGPVAAVSGFDRLDDAIEEANRLPYGLAGYAFSRSFATIHRLMHQVEVGMLWINQPATPFPELPFGGVKDSGYGSEGGPEALDAYLVSKAVSITAY</sequence>
<dbReference type="FunFam" id="3.40.605.10:FF:000033">
    <property type="entry name" value="NAD-dependent succinate-semialdehyde dehydrogenase"/>
    <property type="match status" value="1"/>
</dbReference>
<dbReference type="InterPro" id="IPR016161">
    <property type="entry name" value="Ald_DH/histidinol_DH"/>
</dbReference>
<evidence type="ECO:0000256" key="1">
    <source>
        <dbReference type="ARBA" id="ARBA00009986"/>
    </source>
</evidence>
<dbReference type="SUPFAM" id="SSF53720">
    <property type="entry name" value="ALDH-like"/>
    <property type="match status" value="1"/>
</dbReference>
<evidence type="ECO:0000259" key="3">
    <source>
        <dbReference type="Pfam" id="PF00171"/>
    </source>
</evidence>
<comment type="similarity">
    <text evidence="1">Belongs to the aldehyde dehydrogenase family.</text>
</comment>
<evidence type="ECO:0000313" key="5">
    <source>
        <dbReference type="Proteomes" id="UP000036700"/>
    </source>
</evidence>
<dbReference type="STRING" id="445709.ABW99_09525"/>
<dbReference type="PATRIC" id="fig|445709.3.peg.2036"/>
<dbReference type="Pfam" id="PF00171">
    <property type="entry name" value="Aldedh"/>
    <property type="match status" value="1"/>
</dbReference>
<keyword evidence="5" id="KW-1185">Reference proteome</keyword>
<dbReference type="InterPro" id="IPR016163">
    <property type="entry name" value="Ald_DH_C"/>
</dbReference>
<dbReference type="RefSeq" id="WP_047214246.1">
    <property type="nucleotide sequence ID" value="NZ_CP011568.3"/>
</dbReference>
<dbReference type="Gene3D" id="3.40.309.10">
    <property type="entry name" value="Aldehyde Dehydrogenase, Chain A, domain 2"/>
    <property type="match status" value="1"/>
</dbReference>
<keyword evidence="2" id="KW-0560">Oxidoreductase</keyword>
<dbReference type="GO" id="GO:0004777">
    <property type="term" value="F:succinate-semialdehyde dehydrogenase (NAD+) activity"/>
    <property type="evidence" value="ECO:0007669"/>
    <property type="project" value="TreeGrafter"/>
</dbReference>
<dbReference type="InterPro" id="IPR015590">
    <property type="entry name" value="Aldehyde_DH_dom"/>
</dbReference>
<evidence type="ECO:0000313" key="4">
    <source>
        <dbReference type="EMBL" id="AKJ68418.1"/>
    </source>
</evidence>
<accession>A0A0G3EN05</accession>
<dbReference type="OrthoDB" id="6187633at2"/>
<protein>
    <submittedName>
        <fullName evidence="4">NAD-dependent succinate-semialdehyde dehydrogenase</fullName>
    </submittedName>
</protein>
<proteinExistence type="inferred from homology"/>